<protein>
    <recommendedName>
        <fullName evidence="14">Cytochrome b-c1 complex subunit 9</fullName>
    </recommendedName>
</protein>
<keyword evidence="5 12" id="KW-0812">Transmembrane</keyword>
<dbReference type="SUPFAM" id="SSF81514">
    <property type="entry name" value="Subunit X (non-heme 7 kDa protein) of cytochrome bc1 complex (Ubiquinol-cytochrome c reductase)"/>
    <property type="match status" value="1"/>
</dbReference>
<dbReference type="GO" id="GO:0006122">
    <property type="term" value="P:mitochondrial electron transport, ubiquinol to cytochrome c"/>
    <property type="evidence" value="ECO:0007669"/>
    <property type="project" value="InterPro"/>
</dbReference>
<evidence type="ECO:0000256" key="6">
    <source>
        <dbReference type="ARBA" id="ARBA00022792"/>
    </source>
</evidence>
<sequence>MTFLLRTQAAACMGFARRSGLTVAGHQKRKMTSGVPDAFLRSWYNVFAQKNSMYMGFIVGGVFATEFVFGTFTDAIWDSRNYSKTYETIDWSVFADDDDEEDEDDDDDGEDDDDDDDDDDE</sequence>
<evidence type="ECO:0000256" key="10">
    <source>
        <dbReference type="ARBA" id="ARBA00023136"/>
    </source>
</evidence>
<keyword evidence="3" id="KW-0813">Transport</keyword>
<dbReference type="InterPro" id="IPR008027">
    <property type="entry name" value="QCR9"/>
</dbReference>
<dbReference type="GO" id="GO:0045275">
    <property type="term" value="C:respiratory chain complex III"/>
    <property type="evidence" value="ECO:0007669"/>
    <property type="project" value="InterPro"/>
</dbReference>
<evidence type="ECO:0000256" key="7">
    <source>
        <dbReference type="ARBA" id="ARBA00022982"/>
    </source>
</evidence>
<reference evidence="13" key="1">
    <citation type="submission" date="2021-01" db="EMBL/GenBank/DDBJ databases">
        <authorList>
            <person name="Corre E."/>
            <person name="Pelletier E."/>
            <person name="Niang G."/>
            <person name="Scheremetjew M."/>
            <person name="Finn R."/>
            <person name="Kale V."/>
            <person name="Holt S."/>
            <person name="Cochrane G."/>
            <person name="Meng A."/>
            <person name="Brown T."/>
            <person name="Cohen L."/>
        </authorList>
    </citation>
    <scope>NUCLEOTIDE SEQUENCE</scope>
    <source>
        <strain evidence="13">308</strain>
    </source>
</reference>
<keyword evidence="7" id="KW-0249">Electron transport</keyword>
<keyword evidence="8 12" id="KW-1133">Transmembrane helix</keyword>
<evidence type="ECO:0000256" key="3">
    <source>
        <dbReference type="ARBA" id="ARBA00022448"/>
    </source>
</evidence>
<evidence type="ECO:0008006" key="14">
    <source>
        <dbReference type="Google" id="ProtNLM"/>
    </source>
</evidence>
<evidence type="ECO:0000256" key="1">
    <source>
        <dbReference type="ARBA" id="ARBA00004434"/>
    </source>
</evidence>
<organism evidence="13">
    <name type="scientific">Corethron hystrix</name>
    <dbReference type="NCBI Taxonomy" id="216773"/>
    <lineage>
        <taxon>Eukaryota</taxon>
        <taxon>Sar</taxon>
        <taxon>Stramenopiles</taxon>
        <taxon>Ochrophyta</taxon>
        <taxon>Bacillariophyta</taxon>
        <taxon>Coscinodiscophyceae</taxon>
        <taxon>Corethrophycidae</taxon>
        <taxon>Corethrales</taxon>
        <taxon>Corethraceae</taxon>
        <taxon>Corethron</taxon>
    </lineage>
</organism>
<feature type="region of interest" description="Disordered" evidence="11">
    <location>
        <begin position="95"/>
        <end position="121"/>
    </location>
</feature>
<evidence type="ECO:0000256" key="4">
    <source>
        <dbReference type="ARBA" id="ARBA00022660"/>
    </source>
</evidence>
<dbReference type="PANTHER" id="PTHR12980">
    <property type="entry name" value="UBIQUINOL-CYTOCHROME C REDUCTASE COMPLEX, SUBUNIT X"/>
    <property type="match status" value="1"/>
</dbReference>
<dbReference type="AlphaFoldDB" id="A0A7S1G1G4"/>
<dbReference type="Pfam" id="PF05365">
    <property type="entry name" value="UCR_UQCRX_QCR9"/>
    <property type="match status" value="1"/>
</dbReference>
<dbReference type="InterPro" id="IPR036656">
    <property type="entry name" value="QCR9_sf"/>
</dbReference>
<proteinExistence type="inferred from homology"/>
<evidence type="ECO:0000256" key="5">
    <source>
        <dbReference type="ARBA" id="ARBA00022692"/>
    </source>
</evidence>
<evidence type="ECO:0000256" key="9">
    <source>
        <dbReference type="ARBA" id="ARBA00023128"/>
    </source>
</evidence>
<accession>A0A7S1G1G4</accession>
<evidence type="ECO:0000256" key="11">
    <source>
        <dbReference type="SAM" id="MobiDB-lite"/>
    </source>
</evidence>
<keyword evidence="10 12" id="KW-0472">Membrane</keyword>
<keyword evidence="4" id="KW-0679">Respiratory chain</keyword>
<comment type="similarity">
    <text evidence="2">Belongs to the UQCR10/QCR9 family.</text>
</comment>
<feature type="transmembrane region" description="Helical" evidence="12">
    <location>
        <begin position="53"/>
        <end position="77"/>
    </location>
</feature>
<keyword evidence="9" id="KW-0496">Mitochondrion</keyword>
<comment type="subcellular location">
    <subcellularLocation>
        <location evidence="1">Mitochondrion inner membrane</location>
        <topology evidence="1">Single-pass membrane protein</topology>
    </subcellularLocation>
</comment>
<dbReference type="PANTHER" id="PTHR12980:SF0">
    <property type="entry name" value="CYTOCHROME B-C1 COMPLEX SUBUNIT 9"/>
    <property type="match status" value="1"/>
</dbReference>
<evidence type="ECO:0000256" key="8">
    <source>
        <dbReference type="ARBA" id="ARBA00022989"/>
    </source>
</evidence>
<evidence type="ECO:0000256" key="2">
    <source>
        <dbReference type="ARBA" id="ARBA00007856"/>
    </source>
</evidence>
<gene>
    <name evidence="13" type="ORF">CHYS00102_LOCUS31455</name>
</gene>
<evidence type="ECO:0000313" key="13">
    <source>
        <dbReference type="EMBL" id="CAD8904235.1"/>
    </source>
</evidence>
<keyword evidence="6" id="KW-0999">Mitochondrion inner membrane</keyword>
<dbReference type="EMBL" id="HBFR01042990">
    <property type="protein sequence ID" value="CAD8904235.1"/>
    <property type="molecule type" value="Transcribed_RNA"/>
</dbReference>
<name>A0A7S1G1G4_9STRA</name>
<evidence type="ECO:0000256" key="12">
    <source>
        <dbReference type="SAM" id="Phobius"/>
    </source>
</evidence>
<dbReference type="Gene3D" id="1.20.5.260">
    <property type="entry name" value="Cytochrome b-c1 complex subunit 9"/>
    <property type="match status" value="1"/>
</dbReference>
<dbReference type="GO" id="GO:0005743">
    <property type="term" value="C:mitochondrial inner membrane"/>
    <property type="evidence" value="ECO:0007669"/>
    <property type="project" value="UniProtKB-SubCell"/>
</dbReference>